<dbReference type="InterPro" id="IPR022695">
    <property type="entry name" value="Histidinol_DH_monofunct"/>
</dbReference>
<dbReference type="PANTHER" id="PTHR21256">
    <property type="entry name" value="HISTIDINOL DEHYDROGENASE HDH"/>
    <property type="match status" value="1"/>
</dbReference>
<comment type="function">
    <text evidence="5">Catalyzes the sequential NAD-dependent oxidations of L-histidinol to L-histidinaldehyde and then to L-histidine.</text>
</comment>
<evidence type="ECO:0000256" key="7">
    <source>
        <dbReference type="RuleBase" id="RU004175"/>
    </source>
</evidence>
<evidence type="ECO:0000313" key="9">
    <source>
        <dbReference type="Proteomes" id="UP001238603"/>
    </source>
</evidence>
<comment type="pathway">
    <text evidence="5">Amino-acid biosynthesis; L-histidine biosynthesis; L-histidine from 5-phospho-alpha-D-ribose 1-diphosphate: step 9/9.</text>
</comment>
<keyword evidence="3 5" id="KW-0862">Zinc</keyword>
<evidence type="ECO:0000313" key="8">
    <source>
        <dbReference type="EMBL" id="MDL5031661.1"/>
    </source>
</evidence>
<feature type="active site" description="Proton acceptor" evidence="5">
    <location>
        <position position="333"/>
    </location>
</feature>
<feature type="binding site" evidence="5">
    <location>
        <position position="136"/>
    </location>
    <ligand>
        <name>NAD(+)</name>
        <dbReference type="ChEBI" id="CHEBI:57540"/>
    </ligand>
</feature>
<dbReference type="InterPro" id="IPR016161">
    <property type="entry name" value="Ald_DH/histidinol_DH"/>
</dbReference>
<evidence type="ECO:0000256" key="5">
    <source>
        <dbReference type="HAMAP-Rule" id="MF_01024"/>
    </source>
</evidence>
<sequence>MLKLRQLNTQSADFEAEFQRVLHWSADTDAAIESRVAEILADVRARGDAAVLEYTARFDRLDAPTLGALELKREELKAAFDGLPAVQREALEAAARRVRSYHERQKAACGESWSYRDDDGTLLGQKVTPLDRVGIYVPGGKAAYPSSVLMNAIPAQVAGVPEIIMVVPTPGGEKNALVLAAAYVAGVHRAFTIGGAQAVAALAYGTATVPRVDKITGPGNAYVASAKKHVFGQVGIDMIAGPSEILVLADGSTPPDWVAMDLFSQAEHDELAQSLLLCPDAGYIAQVREAIERLLPTMPRQAVIRASLEGRGALIQTRSMEEACEISNRIAPEHLEVSSREPHRWEPLLRHAGAIFLGAYTSESLGDYCAGPNHVLPTSGTARFSSPLGVYDFQKRSSLIEVSEAGAQVLGPIAATLAYGEGLQGHALAAEYRLK</sequence>
<feature type="binding site" evidence="5">
    <location>
        <position position="268"/>
    </location>
    <ligand>
        <name>Zn(2+)</name>
        <dbReference type="ChEBI" id="CHEBI:29105"/>
    </ligand>
</feature>
<feature type="binding site" evidence="5">
    <location>
        <position position="220"/>
    </location>
    <ligand>
        <name>NAD(+)</name>
        <dbReference type="ChEBI" id="CHEBI:57540"/>
    </ligand>
</feature>
<feature type="binding site" evidence="5">
    <location>
        <position position="265"/>
    </location>
    <ligand>
        <name>Zn(2+)</name>
        <dbReference type="ChEBI" id="CHEBI:29105"/>
    </ligand>
</feature>
<dbReference type="InterPro" id="IPR012131">
    <property type="entry name" value="Hstdl_DH"/>
</dbReference>
<feature type="binding site" evidence="5">
    <location>
        <position position="197"/>
    </location>
    <ligand>
        <name>NAD(+)</name>
        <dbReference type="ChEBI" id="CHEBI:57540"/>
    </ligand>
</feature>
<dbReference type="Proteomes" id="UP001238603">
    <property type="component" value="Unassembled WGS sequence"/>
</dbReference>
<dbReference type="GO" id="GO:0004399">
    <property type="term" value="F:histidinol dehydrogenase activity"/>
    <property type="evidence" value="ECO:0007669"/>
    <property type="project" value="UniProtKB-EC"/>
</dbReference>
<gene>
    <name evidence="5 8" type="primary">hisD</name>
    <name evidence="8" type="ORF">QRD43_07040</name>
</gene>
<keyword evidence="2 5" id="KW-0479">Metal-binding</keyword>
<keyword evidence="9" id="KW-1185">Reference proteome</keyword>
<accession>A0ABT7LJE6</accession>
<evidence type="ECO:0000256" key="3">
    <source>
        <dbReference type="ARBA" id="ARBA00022833"/>
    </source>
</evidence>
<feature type="binding site" evidence="5">
    <location>
        <position position="268"/>
    </location>
    <ligand>
        <name>substrate</name>
    </ligand>
</feature>
<keyword evidence="4 5" id="KW-0560">Oxidoreductase</keyword>
<protein>
    <recommendedName>
        <fullName evidence="5">Histidinol dehydrogenase</fullName>
        <shortName evidence="5">HDH</shortName>
        <ecNumber evidence="5">1.1.1.23</ecNumber>
    </recommendedName>
</protein>
<feature type="binding site" evidence="5">
    <location>
        <position position="265"/>
    </location>
    <ligand>
        <name>substrate</name>
    </ligand>
</feature>
<comment type="caution">
    <text evidence="8">The sequence shown here is derived from an EMBL/GenBank/DDBJ whole genome shotgun (WGS) entry which is preliminary data.</text>
</comment>
<organism evidence="8 9">
    <name type="scientific">Roseateles subflavus</name>
    <dbReference type="NCBI Taxonomy" id="3053353"/>
    <lineage>
        <taxon>Bacteria</taxon>
        <taxon>Pseudomonadati</taxon>
        <taxon>Pseudomonadota</taxon>
        <taxon>Betaproteobacteria</taxon>
        <taxon>Burkholderiales</taxon>
        <taxon>Sphaerotilaceae</taxon>
        <taxon>Roseateles</taxon>
    </lineage>
</organism>
<proteinExistence type="inferred from homology"/>
<dbReference type="Gene3D" id="3.40.50.1980">
    <property type="entry name" value="Nitrogenase molybdenum iron protein domain"/>
    <property type="match status" value="2"/>
</dbReference>
<dbReference type="NCBIfam" id="TIGR00069">
    <property type="entry name" value="hisD"/>
    <property type="match status" value="1"/>
</dbReference>
<dbReference type="CDD" id="cd06572">
    <property type="entry name" value="Histidinol_dh"/>
    <property type="match status" value="1"/>
</dbReference>
<feature type="binding site" evidence="5">
    <location>
        <position position="426"/>
    </location>
    <ligand>
        <name>Zn(2+)</name>
        <dbReference type="ChEBI" id="CHEBI:29105"/>
    </ligand>
</feature>
<comment type="cofactor">
    <cofactor evidence="5">
        <name>Zn(2+)</name>
        <dbReference type="ChEBI" id="CHEBI:29105"/>
    </cofactor>
    <text evidence="5">Binds 1 zinc ion per subunit.</text>
</comment>
<evidence type="ECO:0000256" key="4">
    <source>
        <dbReference type="ARBA" id="ARBA00023002"/>
    </source>
</evidence>
<evidence type="ECO:0000256" key="2">
    <source>
        <dbReference type="ARBA" id="ARBA00022723"/>
    </source>
</evidence>
<keyword evidence="5" id="KW-0368">Histidine biosynthesis</keyword>
<reference evidence="8 9" key="1">
    <citation type="submission" date="2023-06" db="EMBL/GenBank/DDBJ databases">
        <title>Pelomonas sp. APW6 16S ribosomal RNA gene genome sequencing and assembly.</title>
        <authorList>
            <person name="Woo H."/>
        </authorList>
    </citation>
    <scope>NUCLEOTIDE SEQUENCE [LARGE SCALE GENOMIC DNA]</scope>
    <source>
        <strain evidence="8 9">APW6</strain>
    </source>
</reference>
<name>A0ABT7LJE6_9BURK</name>
<keyword evidence="5" id="KW-0028">Amino-acid biosynthesis</keyword>
<feature type="active site" description="Proton acceptor" evidence="5">
    <location>
        <position position="334"/>
    </location>
</feature>
<feature type="binding site" evidence="5">
    <location>
        <position position="421"/>
    </location>
    <ligand>
        <name>substrate</name>
    </ligand>
</feature>
<dbReference type="PROSITE" id="PS00611">
    <property type="entry name" value="HISOL_DEHYDROGENASE"/>
    <property type="match status" value="1"/>
</dbReference>
<dbReference type="Gene3D" id="1.20.5.1300">
    <property type="match status" value="1"/>
</dbReference>
<comment type="similarity">
    <text evidence="1 5 6 7">Belongs to the histidinol dehydrogenase family.</text>
</comment>
<dbReference type="InterPro" id="IPR001692">
    <property type="entry name" value="Histidinol_DH_CS"/>
</dbReference>
<dbReference type="PRINTS" id="PR00083">
    <property type="entry name" value="HOLDHDRGNASE"/>
</dbReference>
<feature type="binding site" evidence="5">
    <location>
        <position position="367"/>
    </location>
    <ligand>
        <name>substrate</name>
    </ligand>
</feature>
<feature type="binding site" evidence="5">
    <location>
        <position position="334"/>
    </location>
    <ligand>
        <name>substrate</name>
    </ligand>
</feature>
<feature type="binding site" evidence="5">
    <location>
        <position position="426"/>
    </location>
    <ligand>
        <name>substrate</name>
    </ligand>
</feature>
<dbReference type="Pfam" id="PF00815">
    <property type="entry name" value="Histidinol_dh"/>
    <property type="match status" value="1"/>
</dbReference>
<dbReference type="SUPFAM" id="SSF53720">
    <property type="entry name" value="ALDH-like"/>
    <property type="match status" value="1"/>
</dbReference>
<dbReference type="EC" id="1.1.1.23" evidence="5"/>
<evidence type="ECO:0000256" key="6">
    <source>
        <dbReference type="PIRNR" id="PIRNR000099"/>
    </source>
</evidence>
<dbReference type="HAMAP" id="MF_01024">
    <property type="entry name" value="HisD"/>
    <property type="match status" value="1"/>
</dbReference>
<keyword evidence="5" id="KW-0520">NAD</keyword>
<dbReference type="PIRSF" id="PIRSF000099">
    <property type="entry name" value="Histidinol_dh"/>
    <property type="match status" value="1"/>
</dbReference>
<dbReference type="RefSeq" id="WP_285981783.1">
    <property type="nucleotide sequence ID" value="NZ_JASVDS010000002.1"/>
</dbReference>
<feature type="binding site" evidence="5">
    <location>
        <position position="367"/>
    </location>
    <ligand>
        <name>Zn(2+)</name>
        <dbReference type="ChEBI" id="CHEBI:29105"/>
    </ligand>
</feature>
<dbReference type="PANTHER" id="PTHR21256:SF2">
    <property type="entry name" value="HISTIDINE BIOSYNTHESIS TRIFUNCTIONAL PROTEIN"/>
    <property type="match status" value="1"/>
</dbReference>
<comment type="catalytic activity">
    <reaction evidence="5">
        <text>L-histidinol + 2 NAD(+) + H2O = L-histidine + 2 NADH + 3 H(+)</text>
        <dbReference type="Rhea" id="RHEA:20641"/>
        <dbReference type="ChEBI" id="CHEBI:15377"/>
        <dbReference type="ChEBI" id="CHEBI:15378"/>
        <dbReference type="ChEBI" id="CHEBI:57540"/>
        <dbReference type="ChEBI" id="CHEBI:57595"/>
        <dbReference type="ChEBI" id="CHEBI:57699"/>
        <dbReference type="ChEBI" id="CHEBI:57945"/>
        <dbReference type="EC" id="1.1.1.23"/>
    </reaction>
</comment>
<evidence type="ECO:0000256" key="1">
    <source>
        <dbReference type="ARBA" id="ARBA00010178"/>
    </source>
</evidence>
<dbReference type="EMBL" id="JASVDS010000002">
    <property type="protein sequence ID" value="MDL5031661.1"/>
    <property type="molecule type" value="Genomic_DNA"/>
</dbReference>
<feature type="binding site" evidence="5">
    <location>
        <position position="243"/>
    </location>
    <ligand>
        <name>substrate</name>
    </ligand>
</feature>